<sequence length="119" mass="13955">LNRSFFYSGLVSFKDVSINFTQAEWQWLDSAQKILYRDVMLENYSNLVSVGCLIPKPDVISQLEQGEEPWITEVEFSSQSLPGELFISSLKHFWKSLFRDFIPFQNLRIIQPSLLKYLN</sequence>
<proteinExistence type="predicted"/>
<name>A0A8C0DLD3_BALMU</name>
<evidence type="ECO:0000259" key="1">
    <source>
        <dbReference type="PROSITE" id="PS50805"/>
    </source>
</evidence>
<dbReference type="CDD" id="cd07765">
    <property type="entry name" value="KRAB_A-box"/>
    <property type="match status" value="1"/>
</dbReference>
<dbReference type="SUPFAM" id="SSF109640">
    <property type="entry name" value="KRAB domain (Kruppel-associated box)"/>
    <property type="match status" value="1"/>
</dbReference>
<dbReference type="InterPro" id="IPR050169">
    <property type="entry name" value="Krueppel_C2H2_ZnF"/>
</dbReference>
<dbReference type="GO" id="GO:0006355">
    <property type="term" value="P:regulation of DNA-templated transcription"/>
    <property type="evidence" value="ECO:0007669"/>
    <property type="project" value="InterPro"/>
</dbReference>
<accession>A0A8C0DLD3</accession>
<dbReference type="InterPro" id="IPR001909">
    <property type="entry name" value="KRAB"/>
</dbReference>
<dbReference type="Pfam" id="PF01352">
    <property type="entry name" value="KRAB"/>
    <property type="match status" value="1"/>
</dbReference>
<dbReference type="Gene3D" id="6.10.140.140">
    <property type="match status" value="1"/>
</dbReference>
<dbReference type="PROSITE" id="PS50805">
    <property type="entry name" value="KRAB"/>
    <property type="match status" value="1"/>
</dbReference>
<dbReference type="AlphaFoldDB" id="A0A8C0DLD3"/>
<protein>
    <recommendedName>
        <fullName evidence="1">KRAB domain-containing protein</fullName>
    </recommendedName>
</protein>
<dbReference type="PANTHER" id="PTHR23232:SF131">
    <property type="entry name" value="KRAB DOMAIN-CONTAINING PROTEIN"/>
    <property type="match status" value="1"/>
</dbReference>
<evidence type="ECO:0000313" key="2">
    <source>
        <dbReference type="Ensembl" id="ENSBMSP00010020976.1"/>
    </source>
</evidence>
<dbReference type="Ensembl" id="ENSBMST00010023146.1">
    <property type="protein sequence ID" value="ENSBMSP00010020976.1"/>
    <property type="gene ID" value="ENSBMSG00010015138.1"/>
</dbReference>
<dbReference type="InterPro" id="IPR036051">
    <property type="entry name" value="KRAB_dom_sf"/>
</dbReference>
<organism evidence="2">
    <name type="scientific">Balaenoptera musculus</name>
    <name type="common">Blue whale</name>
    <dbReference type="NCBI Taxonomy" id="9771"/>
    <lineage>
        <taxon>Eukaryota</taxon>
        <taxon>Metazoa</taxon>
        <taxon>Chordata</taxon>
        <taxon>Craniata</taxon>
        <taxon>Vertebrata</taxon>
        <taxon>Euteleostomi</taxon>
        <taxon>Mammalia</taxon>
        <taxon>Eutheria</taxon>
        <taxon>Laurasiatheria</taxon>
        <taxon>Artiodactyla</taxon>
        <taxon>Whippomorpha</taxon>
        <taxon>Cetacea</taxon>
        <taxon>Mysticeti</taxon>
        <taxon>Balaenopteridae</taxon>
        <taxon>Balaenoptera</taxon>
    </lineage>
</organism>
<dbReference type="PANTHER" id="PTHR23232">
    <property type="entry name" value="KRAB DOMAIN C2H2 ZINC FINGER"/>
    <property type="match status" value="1"/>
</dbReference>
<feature type="domain" description="KRAB" evidence="1">
    <location>
        <begin position="11"/>
        <end position="82"/>
    </location>
</feature>
<reference evidence="2" key="1">
    <citation type="submission" date="2023-09" db="UniProtKB">
        <authorList>
            <consortium name="Ensembl"/>
        </authorList>
    </citation>
    <scope>IDENTIFICATION</scope>
</reference>
<dbReference type="SMART" id="SM00349">
    <property type="entry name" value="KRAB"/>
    <property type="match status" value="1"/>
</dbReference>
<dbReference type="GeneTree" id="ENSGT00940000153505"/>